<name>A0A3N4IY28_ASCIM</name>
<evidence type="ECO:0000313" key="2">
    <source>
        <dbReference type="Proteomes" id="UP000275078"/>
    </source>
</evidence>
<evidence type="ECO:0000313" key="1">
    <source>
        <dbReference type="EMBL" id="RPA86574.1"/>
    </source>
</evidence>
<dbReference type="AlphaFoldDB" id="A0A3N4IY28"/>
<sequence>MPLSNELVVAEASGGFWAASPSRCCAGRDPGYAQLVCMHPLPFSGVISSWNCSFSSKPSQCSYAFEGTRRIRFRAWSNTSGLSMIQQGSKVFVVPSKSEVHSNYQKQPVVCSLSLIDICISDWSAQISSPCLDCGLVHQLRTSPLYSNINRSNLHHHCILLKDSHQNVAYFSSAATRASFPDLYRPYLPKHTLVQSSSHANPHPTRHSPLHIMVCSAGARIANSQYPHNLHKTHPSPLL</sequence>
<reference evidence="1 2" key="1">
    <citation type="journal article" date="2018" name="Nat. Ecol. Evol.">
        <title>Pezizomycetes genomes reveal the molecular basis of ectomycorrhizal truffle lifestyle.</title>
        <authorList>
            <person name="Murat C."/>
            <person name="Payen T."/>
            <person name="Noel B."/>
            <person name="Kuo A."/>
            <person name="Morin E."/>
            <person name="Chen J."/>
            <person name="Kohler A."/>
            <person name="Krizsan K."/>
            <person name="Balestrini R."/>
            <person name="Da Silva C."/>
            <person name="Montanini B."/>
            <person name="Hainaut M."/>
            <person name="Levati E."/>
            <person name="Barry K.W."/>
            <person name="Belfiori B."/>
            <person name="Cichocki N."/>
            <person name="Clum A."/>
            <person name="Dockter R.B."/>
            <person name="Fauchery L."/>
            <person name="Guy J."/>
            <person name="Iotti M."/>
            <person name="Le Tacon F."/>
            <person name="Lindquist E.A."/>
            <person name="Lipzen A."/>
            <person name="Malagnac F."/>
            <person name="Mello A."/>
            <person name="Molinier V."/>
            <person name="Miyauchi S."/>
            <person name="Poulain J."/>
            <person name="Riccioni C."/>
            <person name="Rubini A."/>
            <person name="Sitrit Y."/>
            <person name="Splivallo R."/>
            <person name="Traeger S."/>
            <person name="Wang M."/>
            <person name="Zifcakova L."/>
            <person name="Wipf D."/>
            <person name="Zambonelli A."/>
            <person name="Paolocci F."/>
            <person name="Nowrousian M."/>
            <person name="Ottonello S."/>
            <person name="Baldrian P."/>
            <person name="Spatafora J.W."/>
            <person name="Henrissat B."/>
            <person name="Nagy L.G."/>
            <person name="Aury J.M."/>
            <person name="Wincker P."/>
            <person name="Grigoriev I.V."/>
            <person name="Bonfante P."/>
            <person name="Martin F.M."/>
        </authorList>
    </citation>
    <scope>NUCLEOTIDE SEQUENCE [LARGE SCALE GENOMIC DNA]</scope>
    <source>
        <strain evidence="1 2">RN42</strain>
    </source>
</reference>
<gene>
    <name evidence="1" type="ORF">BJ508DRAFT_135650</name>
</gene>
<dbReference type="EMBL" id="ML119649">
    <property type="protein sequence ID" value="RPA86574.1"/>
    <property type="molecule type" value="Genomic_DNA"/>
</dbReference>
<protein>
    <submittedName>
        <fullName evidence="1">Uncharacterized protein</fullName>
    </submittedName>
</protein>
<organism evidence="1 2">
    <name type="scientific">Ascobolus immersus RN42</name>
    <dbReference type="NCBI Taxonomy" id="1160509"/>
    <lineage>
        <taxon>Eukaryota</taxon>
        <taxon>Fungi</taxon>
        <taxon>Dikarya</taxon>
        <taxon>Ascomycota</taxon>
        <taxon>Pezizomycotina</taxon>
        <taxon>Pezizomycetes</taxon>
        <taxon>Pezizales</taxon>
        <taxon>Ascobolaceae</taxon>
        <taxon>Ascobolus</taxon>
    </lineage>
</organism>
<accession>A0A3N4IY28</accession>
<proteinExistence type="predicted"/>
<keyword evidence="2" id="KW-1185">Reference proteome</keyword>
<dbReference type="Proteomes" id="UP000275078">
    <property type="component" value="Unassembled WGS sequence"/>
</dbReference>